<keyword evidence="4" id="KW-0031">Aminopeptidase</keyword>
<reference evidence="4" key="1">
    <citation type="submission" date="2019-08" db="EMBL/GenBank/DDBJ databases">
        <authorList>
            <person name="Kucharzyk K."/>
            <person name="Murdoch R.W."/>
            <person name="Higgins S."/>
            <person name="Loffler F."/>
        </authorList>
    </citation>
    <scope>NUCLEOTIDE SEQUENCE</scope>
</reference>
<evidence type="ECO:0000256" key="1">
    <source>
        <dbReference type="ARBA" id="ARBA00001947"/>
    </source>
</evidence>
<comment type="cofactor">
    <cofactor evidence="1">
        <name>Zn(2+)</name>
        <dbReference type="ChEBI" id="CHEBI:29105"/>
    </cofactor>
</comment>
<gene>
    <name evidence="4" type="primary">pepT_39</name>
    <name evidence="4" type="ORF">SDC9_127847</name>
</gene>
<dbReference type="EC" id="3.4.11.4" evidence="4"/>
<dbReference type="Gene3D" id="3.40.630.10">
    <property type="entry name" value="Zn peptidases"/>
    <property type="match status" value="1"/>
</dbReference>
<evidence type="ECO:0000256" key="2">
    <source>
        <dbReference type="ARBA" id="ARBA00022833"/>
    </source>
</evidence>
<dbReference type="SUPFAM" id="SSF55031">
    <property type="entry name" value="Bacterial exopeptidase dimerisation domain"/>
    <property type="match status" value="1"/>
</dbReference>
<dbReference type="AlphaFoldDB" id="A0A645CV48"/>
<protein>
    <submittedName>
        <fullName evidence="4">Peptidase T</fullName>
        <ecNumber evidence="4">3.4.11.4</ecNumber>
    </submittedName>
</protein>
<evidence type="ECO:0000259" key="3">
    <source>
        <dbReference type="Pfam" id="PF07687"/>
    </source>
</evidence>
<comment type="caution">
    <text evidence="4">The sequence shown here is derived from an EMBL/GenBank/DDBJ whole genome shotgun (WGS) entry which is preliminary data.</text>
</comment>
<dbReference type="InterPro" id="IPR036264">
    <property type="entry name" value="Bact_exopeptidase_dim_dom"/>
</dbReference>
<keyword evidence="2" id="KW-0862">Zinc</keyword>
<dbReference type="PANTHER" id="PTHR42994">
    <property type="entry name" value="PEPTIDASE T"/>
    <property type="match status" value="1"/>
</dbReference>
<keyword evidence="4" id="KW-0645">Protease</keyword>
<organism evidence="4">
    <name type="scientific">bioreactor metagenome</name>
    <dbReference type="NCBI Taxonomy" id="1076179"/>
    <lineage>
        <taxon>unclassified sequences</taxon>
        <taxon>metagenomes</taxon>
        <taxon>ecological metagenomes</taxon>
    </lineage>
</organism>
<dbReference type="PANTHER" id="PTHR42994:SF1">
    <property type="entry name" value="PEPTIDASE T"/>
    <property type="match status" value="1"/>
</dbReference>
<feature type="domain" description="Peptidase M20 dimerisation" evidence="3">
    <location>
        <begin position="2"/>
        <end position="88"/>
    </location>
</feature>
<sequence length="189" mass="20588">MGISSHPGSARGNMINAMHMAAQLWSAIPANMRPETTDGYGGFIHPGSVEGTAESIVCHLIIRDFTTEGLQHKVQWLETQASALQSAYPGSKVEVLHTGGYRNMFEILKEKPEIVNIARTAMKNCSIEPLQSAVRGGTDGSQLTFMGLPTPNLFCGGINAHARTEWTSVQFMEKAADVIVEIARLWSMQ</sequence>
<evidence type="ECO:0000313" key="4">
    <source>
        <dbReference type="EMBL" id="MPM80797.1"/>
    </source>
</evidence>
<keyword evidence="4" id="KW-0378">Hydrolase</keyword>
<dbReference type="GO" id="GO:0045148">
    <property type="term" value="F:tripeptide aminopeptidase activity"/>
    <property type="evidence" value="ECO:0007669"/>
    <property type="project" value="UniProtKB-EC"/>
</dbReference>
<dbReference type="SUPFAM" id="SSF53187">
    <property type="entry name" value="Zn-dependent exopeptidases"/>
    <property type="match status" value="1"/>
</dbReference>
<dbReference type="EMBL" id="VSSQ01030311">
    <property type="protein sequence ID" value="MPM80797.1"/>
    <property type="molecule type" value="Genomic_DNA"/>
</dbReference>
<dbReference type="Pfam" id="PF07687">
    <property type="entry name" value="M20_dimer"/>
    <property type="match status" value="1"/>
</dbReference>
<dbReference type="Gene3D" id="3.30.70.360">
    <property type="match status" value="1"/>
</dbReference>
<accession>A0A645CV48</accession>
<name>A0A645CV48_9ZZZZ</name>
<dbReference type="GO" id="GO:0005829">
    <property type="term" value="C:cytosol"/>
    <property type="evidence" value="ECO:0007669"/>
    <property type="project" value="TreeGrafter"/>
</dbReference>
<proteinExistence type="predicted"/>
<dbReference type="InterPro" id="IPR011650">
    <property type="entry name" value="Peptidase_M20_dimer"/>
</dbReference>